<feature type="transmembrane region" description="Helical" evidence="6">
    <location>
        <begin position="43"/>
        <end position="64"/>
    </location>
</feature>
<dbReference type="PANTHER" id="PTHR30250:SF26">
    <property type="entry name" value="PSMA PROTEIN"/>
    <property type="match status" value="1"/>
</dbReference>
<keyword evidence="4 6" id="KW-1133">Transmembrane helix</keyword>
<feature type="transmembrane region" description="Helical" evidence="6">
    <location>
        <begin position="313"/>
        <end position="336"/>
    </location>
</feature>
<feature type="transmembrane region" description="Helical" evidence="6">
    <location>
        <begin position="342"/>
        <end position="360"/>
    </location>
</feature>
<proteinExistence type="predicted"/>
<feature type="transmembrane region" description="Helical" evidence="6">
    <location>
        <begin position="406"/>
        <end position="427"/>
    </location>
</feature>
<name>A0A1I2DNM3_9BACT</name>
<evidence type="ECO:0000313" key="8">
    <source>
        <dbReference type="Proteomes" id="UP000181976"/>
    </source>
</evidence>
<dbReference type="Proteomes" id="UP000181976">
    <property type="component" value="Unassembled WGS sequence"/>
</dbReference>
<feature type="transmembrane region" description="Helical" evidence="6">
    <location>
        <begin position="12"/>
        <end position="31"/>
    </location>
</feature>
<dbReference type="STRING" id="385682.SAMN05444380_11965"/>
<evidence type="ECO:0000256" key="5">
    <source>
        <dbReference type="ARBA" id="ARBA00023136"/>
    </source>
</evidence>
<keyword evidence="5 6" id="KW-0472">Membrane</keyword>
<dbReference type="eggNOG" id="COG2244">
    <property type="taxonomic scope" value="Bacteria"/>
</dbReference>
<gene>
    <name evidence="7" type="ORF">SAMN05444380_11965</name>
</gene>
<evidence type="ECO:0000256" key="2">
    <source>
        <dbReference type="ARBA" id="ARBA00022475"/>
    </source>
</evidence>
<evidence type="ECO:0000256" key="1">
    <source>
        <dbReference type="ARBA" id="ARBA00004651"/>
    </source>
</evidence>
<evidence type="ECO:0000256" key="6">
    <source>
        <dbReference type="SAM" id="Phobius"/>
    </source>
</evidence>
<organism evidence="7 8">
    <name type="scientific">Thermophagus xiamenensis</name>
    <dbReference type="NCBI Taxonomy" id="385682"/>
    <lineage>
        <taxon>Bacteria</taxon>
        <taxon>Pseudomonadati</taxon>
        <taxon>Bacteroidota</taxon>
        <taxon>Bacteroidia</taxon>
        <taxon>Marinilabiliales</taxon>
        <taxon>Marinilabiliaceae</taxon>
        <taxon>Thermophagus</taxon>
    </lineage>
</organism>
<evidence type="ECO:0000256" key="4">
    <source>
        <dbReference type="ARBA" id="ARBA00022989"/>
    </source>
</evidence>
<keyword evidence="8" id="KW-1185">Reference proteome</keyword>
<reference evidence="7 8" key="1">
    <citation type="submission" date="2016-10" db="EMBL/GenBank/DDBJ databases">
        <authorList>
            <person name="de Groot N.N."/>
        </authorList>
    </citation>
    <scope>NUCLEOTIDE SEQUENCE [LARGE SCALE GENOMIC DNA]</scope>
    <source>
        <strain evidence="7 8">DSM 19012</strain>
    </source>
</reference>
<comment type="subcellular location">
    <subcellularLocation>
        <location evidence="1">Cell membrane</location>
        <topology evidence="1">Multi-pass membrane protein</topology>
    </subcellularLocation>
</comment>
<dbReference type="InterPro" id="IPR002797">
    <property type="entry name" value="Polysacc_synth"/>
</dbReference>
<dbReference type="EMBL" id="FONA01000019">
    <property type="protein sequence ID" value="SFE82028.1"/>
    <property type="molecule type" value="Genomic_DNA"/>
</dbReference>
<keyword evidence="2" id="KW-1003">Cell membrane</keyword>
<evidence type="ECO:0000256" key="3">
    <source>
        <dbReference type="ARBA" id="ARBA00022692"/>
    </source>
</evidence>
<feature type="transmembrane region" description="Helical" evidence="6">
    <location>
        <begin position="250"/>
        <end position="269"/>
    </location>
</feature>
<sequence>MVDQRTKRIAKNTFMLYIRMFLIMGVSLYTSRIVLNTLGIEDFGIYNAVAGFVTMLSFLNNAMASATQRFLAFELGKEDKTKLHNVFNMSINIHLLISFVIFILGETIGLWFLKTQLTIPVDRMEAAAWVYHFSLAMLIIEMISVPYKAIIIAHERMDIFAWISIAEVSLKLFVVFVLQMFGLDKLKFYAVLLFGVIFLIKFLTGVYCHIKYEESKFRFYWNSSLFKILFSYAGWNLWGNSAGVIMGQGINVLLNIFFGPVVNAAYGIAFRVKNAVNQFVQNFQIALNPPIVKSFAANNLKYMHQLIFRGAKYSFFLLFSLSLPILFETEIILKIWLKTLPVYSVIFTKLVVVNILIESISRPLMTAAQASGKIRLYQTAVGSLLLFNLPVSYLFLKLGFAPESSLWIGIVISIIALFVRLKIISPLVKLNVMKFFKEVLLRIIFVSIISIIIPCFTNIYLQSGFFRLFISIVVALFSVGLAVYFVGLDKTEQIFVNKKLKLIFFKIKGQ</sequence>
<feature type="transmembrane region" description="Helical" evidence="6">
    <location>
        <begin position="188"/>
        <end position="207"/>
    </location>
</feature>
<dbReference type="Pfam" id="PF01943">
    <property type="entry name" value="Polysacc_synt"/>
    <property type="match status" value="1"/>
</dbReference>
<keyword evidence="3 6" id="KW-0812">Transmembrane</keyword>
<dbReference type="GO" id="GO:0005886">
    <property type="term" value="C:plasma membrane"/>
    <property type="evidence" value="ECO:0007669"/>
    <property type="project" value="UniProtKB-SubCell"/>
</dbReference>
<feature type="transmembrane region" description="Helical" evidence="6">
    <location>
        <begin position="466"/>
        <end position="488"/>
    </location>
</feature>
<dbReference type="InParanoid" id="A0A1I2DNM3"/>
<dbReference type="OrthoDB" id="5365632at2"/>
<dbReference type="AlphaFoldDB" id="A0A1I2DNM3"/>
<evidence type="ECO:0000313" key="7">
    <source>
        <dbReference type="EMBL" id="SFE82028.1"/>
    </source>
</evidence>
<feature type="transmembrane region" description="Helical" evidence="6">
    <location>
        <begin position="85"/>
        <end position="113"/>
    </location>
</feature>
<feature type="transmembrane region" description="Helical" evidence="6">
    <location>
        <begin position="381"/>
        <end position="400"/>
    </location>
</feature>
<dbReference type="PANTHER" id="PTHR30250">
    <property type="entry name" value="PST FAMILY PREDICTED COLANIC ACID TRANSPORTER"/>
    <property type="match status" value="1"/>
</dbReference>
<dbReference type="InterPro" id="IPR050833">
    <property type="entry name" value="Poly_Biosynth_Transport"/>
</dbReference>
<feature type="transmembrane region" description="Helical" evidence="6">
    <location>
        <begin position="159"/>
        <end position="182"/>
    </location>
</feature>
<feature type="transmembrane region" description="Helical" evidence="6">
    <location>
        <begin position="128"/>
        <end position="147"/>
    </location>
</feature>
<dbReference type="RefSeq" id="WP_044138652.1">
    <property type="nucleotide sequence ID" value="NZ_AFSL01000054.1"/>
</dbReference>
<feature type="transmembrane region" description="Helical" evidence="6">
    <location>
        <begin position="219"/>
        <end position="238"/>
    </location>
</feature>
<feature type="transmembrane region" description="Helical" evidence="6">
    <location>
        <begin position="439"/>
        <end position="460"/>
    </location>
</feature>
<protein>
    <submittedName>
        <fullName evidence="7">Na+-driven multidrug efflux pump</fullName>
    </submittedName>
</protein>
<accession>A0A1I2DNM3</accession>